<dbReference type="Proteomes" id="UP001156102">
    <property type="component" value="Unassembled WGS sequence"/>
</dbReference>
<protein>
    <submittedName>
        <fullName evidence="2">DUF3231 family protein</fullName>
    </submittedName>
</protein>
<dbReference type="InterPro" id="IPR021617">
    <property type="entry name" value="DUF3231"/>
</dbReference>
<dbReference type="InterPro" id="IPR012347">
    <property type="entry name" value="Ferritin-like"/>
</dbReference>
<feature type="region of interest" description="Disordered" evidence="1">
    <location>
        <begin position="315"/>
        <end position="335"/>
    </location>
</feature>
<dbReference type="EMBL" id="JANCLT010000002">
    <property type="protein sequence ID" value="MCP8967799.1"/>
    <property type="molecule type" value="Genomic_DNA"/>
</dbReference>
<keyword evidence="3" id="KW-1185">Reference proteome</keyword>
<evidence type="ECO:0000256" key="1">
    <source>
        <dbReference type="SAM" id="MobiDB-lite"/>
    </source>
</evidence>
<sequence>MKHTAGLTAAELGIIWNLYIANTMGVCLYRHFLKHAEDPDVHACLRDALKLSTDNVKQVTELYHREQLAPPLGFGDEDVRLDAPRLFSDAYCLQQLDMMLKLGSIYYTISLPGTSRLDVRELVTGMIFSTIQLSNRVIEVLLEKGMYVRPPYIPMPQGVEFVQKQSFFNGFFGDKRPLLGIEVGQIFSNVYFNVTKSVMLMGFSQVAEDRKLREYFLRGKEINKKQITVMNSFLVKEDLPPIVPQDYVVTQSTTPPYSDRLMLFLVTNLSSAKIRNFGDSIAVSPRHDLGACYGRLIVETGNFAEDGGNMLIERGWMERPPHTPDRNRLSKEGTP</sequence>
<gene>
    <name evidence="2" type="ORF">NK662_04510</name>
</gene>
<evidence type="ECO:0000313" key="3">
    <source>
        <dbReference type="Proteomes" id="UP001156102"/>
    </source>
</evidence>
<comment type="caution">
    <text evidence="2">The sequence shown here is derived from an EMBL/GenBank/DDBJ whole genome shotgun (WGS) entry which is preliminary data.</text>
</comment>
<dbReference type="Pfam" id="PF11553">
    <property type="entry name" value="DUF3231"/>
    <property type="match status" value="2"/>
</dbReference>
<dbReference type="RefSeq" id="WP_254758026.1">
    <property type="nucleotide sequence ID" value="NZ_JANCLT010000002.1"/>
</dbReference>
<name>A0AA41X2M0_9BACI</name>
<evidence type="ECO:0000313" key="2">
    <source>
        <dbReference type="EMBL" id="MCP8967799.1"/>
    </source>
</evidence>
<proteinExistence type="predicted"/>
<organism evidence="2 3">
    <name type="scientific">Ectobacillus ponti</name>
    <dbReference type="NCBI Taxonomy" id="2961894"/>
    <lineage>
        <taxon>Bacteria</taxon>
        <taxon>Bacillati</taxon>
        <taxon>Bacillota</taxon>
        <taxon>Bacilli</taxon>
        <taxon>Bacillales</taxon>
        <taxon>Bacillaceae</taxon>
        <taxon>Ectobacillus</taxon>
    </lineage>
</organism>
<dbReference type="Gene3D" id="1.20.1260.10">
    <property type="match status" value="2"/>
</dbReference>
<dbReference type="AlphaFoldDB" id="A0AA41X2M0"/>
<accession>A0AA41X2M0</accession>
<reference evidence="2" key="1">
    <citation type="submission" date="2022-07" db="EMBL/GenBank/DDBJ databases">
        <authorList>
            <person name="Li W.-J."/>
            <person name="Deng Q.-Q."/>
        </authorList>
    </citation>
    <scope>NUCLEOTIDE SEQUENCE</scope>
    <source>
        <strain evidence="2">SYSU M60031</strain>
    </source>
</reference>